<gene>
    <name evidence="1" type="ORF">O6H91_01G039900</name>
</gene>
<organism evidence="1 2">
    <name type="scientific">Diphasiastrum complanatum</name>
    <name type="common">Issler's clubmoss</name>
    <name type="synonym">Lycopodium complanatum</name>
    <dbReference type="NCBI Taxonomy" id="34168"/>
    <lineage>
        <taxon>Eukaryota</taxon>
        <taxon>Viridiplantae</taxon>
        <taxon>Streptophyta</taxon>
        <taxon>Embryophyta</taxon>
        <taxon>Tracheophyta</taxon>
        <taxon>Lycopodiopsida</taxon>
        <taxon>Lycopodiales</taxon>
        <taxon>Lycopodiaceae</taxon>
        <taxon>Lycopodioideae</taxon>
        <taxon>Diphasiastrum</taxon>
    </lineage>
</organism>
<proteinExistence type="predicted"/>
<reference evidence="2" key="1">
    <citation type="journal article" date="2024" name="Proc. Natl. Acad. Sci. U.S.A.">
        <title>Extraordinary preservation of gene collinearity over three hundred million years revealed in homosporous lycophytes.</title>
        <authorList>
            <person name="Li C."/>
            <person name="Wickell D."/>
            <person name="Kuo L.Y."/>
            <person name="Chen X."/>
            <person name="Nie B."/>
            <person name="Liao X."/>
            <person name="Peng D."/>
            <person name="Ji J."/>
            <person name="Jenkins J."/>
            <person name="Williams M."/>
            <person name="Shu S."/>
            <person name="Plott C."/>
            <person name="Barry K."/>
            <person name="Rajasekar S."/>
            <person name="Grimwood J."/>
            <person name="Han X."/>
            <person name="Sun S."/>
            <person name="Hou Z."/>
            <person name="He W."/>
            <person name="Dai G."/>
            <person name="Sun C."/>
            <person name="Schmutz J."/>
            <person name="Leebens-Mack J.H."/>
            <person name="Li F.W."/>
            <person name="Wang L."/>
        </authorList>
    </citation>
    <scope>NUCLEOTIDE SEQUENCE [LARGE SCALE GENOMIC DNA]</scope>
    <source>
        <strain evidence="2">cv. PW_Plant_1</strain>
    </source>
</reference>
<evidence type="ECO:0000313" key="1">
    <source>
        <dbReference type="EMBL" id="KAJ7568609.1"/>
    </source>
</evidence>
<name>A0ACC2EQ32_DIPCM</name>
<comment type="caution">
    <text evidence="1">The sequence shown here is derived from an EMBL/GenBank/DDBJ whole genome shotgun (WGS) entry which is preliminary data.</text>
</comment>
<dbReference type="Proteomes" id="UP001162992">
    <property type="component" value="Chromosome 1"/>
</dbReference>
<keyword evidence="2" id="KW-1185">Reference proteome</keyword>
<evidence type="ECO:0000313" key="2">
    <source>
        <dbReference type="Proteomes" id="UP001162992"/>
    </source>
</evidence>
<protein>
    <submittedName>
        <fullName evidence="1">Uncharacterized protein</fullName>
    </submittedName>
</protein>
<dbReference type="EMBL" id="CM055092">
    <property type="protein sequence ID" value="KAJ7568609.1"/>
    <property type="molecule type" value="Genomic_DNA"/>
</dbReference>
<accession>A0ACC2EQ32</accession>
<sequence>MADDLDLQQLAIPVSSLEPLFDFNWYFGFRTSPVAQTQQSPTLSQPSQESSEDESCDSICSEASKSPTCSTQGPSIPGSGNLRTIESSLSVPDDELSSDTEELQRVFDAFDENKDGKLSREDLGRSLEKLGLNLSEQELMAIVMEVDKNGNGFVDLEEFLALYSKDVSNLEEPEEEYLKETFQIFDKNKDGFISAEELQHMMCNMGFAEGTNVVDCRHMIKGVDRDGDGLVDFMDFKHMMCTNTHNCSEQMLQEG</sequence>